<evidence type="ECO:0000259" key="2">
    <source>
        <dbReference type="Pfam" id="PF09429"/>
    </source>
</evidence>
<gene>
    <name evidence="3" type="ORF">MERGE_000268</name>
</gene>
<name>A0A899FTV8_9ASCO</name>
<feature type="domain" description="Wbp11/ELF5/Saf1 N-terminal" evidence="2">
    <location>
        <begin position="4"/>
        <end position="81"/>
    </location>
</feature>
<evidence type="ECO:0000313" key="4">
    <source>
        <dbReference type="Proteomes" id="UP000663699"/>
    </source>
</evidence>
<dbReference type="InterPro" id="IPR019007">
    <property type="entry name" value="Wbp11/ELF5/Saf1_N"/>
</dbReference>
<dbReference type="GO" id="GO:0006396">
    <property type="term" value="P:RNA processing"/>
    <property type="evidence" value="ECO:0007669"/>
    <property type="project" value="InterPro"/>
</dbReference>
<sequence length="329" mass="38229">MPKEKNYNPAQEFHKKRKRDHIKKVKEEKQKLKYEKLARRDVNKIETQIEEFKRLEAKGQLSALDRSNLEILESDLKRIKKARKHLGPIIVSERTKAREAKEEKEQQKLPKYPERSIYYDPIYNPYGVPPPGMPYKEWSDIEDDETSSNEPSTPESVSIIPMPEGSPPPSSYLDKRKRKRQLERFKRSETLNKKTSTFQSFHVEKPFKNDNSIEESSQPVSTPTIVYSANSILRDLRKESTTFVPNTTKGLIAGRRNLSSVEEYPEGLINRDCFSYLLLIFERNIGKRIKYCSVVDSSIGNVLLKPFITTIGTLIKGKISQRVILKLRE</sequence>
<dbReference type="Pfam" id="PF09429">
    <property type="entry name" value="Wbp11"/>
    <property type="match status" value="1"/>
</dbReference>
<reference evidence="3" key="1">
    <citation type="submission" date="2020-06" db="EMBL/GenBank/DDBJ databases">
        <title>Genomes of multiple members of Pneumocystis genus reveal paths to human pathogen Pneumocystis jirovecii.</title>
        <authorList>
            <person name="Cisse O.H."/>
            <person name="Ma L."/>
            <person name="Dekker J."/>
            <person name="Khil P."/>
            <person name="Jo J."/>
            <person name="Brenchley J."/>
            <person name="Blair R."/>
            <person name="Pahar B."/>
            <person name="Chabe M."/>
            <person name="Van Rompay K.A."/>
            <person name="Keesler R."/>
            <person name="Sukura A."/>
            <person name="Hirsch V."/>
            <person name="Kutty G."/>
            <person name="Liu Y."/>
            <person name="Peng L."/>
            <person name="Chen J."/>
            <person name="Song J."/>
            <person name="Weissenbacher-Lang C."/>
            <person name="Xu J."/>
            <person name="Upham N.S."/>
            <person name="Stajich J.E."/>
            <person name="Cuomo C.A."/>
            <person name="Cushion M.T."/>
            <person name="Kovacs J.A."/>
        </authorList>
    </citation>
    <scope>NUCLEOTIDE SEQUENCE</scope>
    <source>
        <strain evidence="3">2A</strain>
    </source>
</reference>
<evidence type="ECO:0000256" key="1">
    <source>
        <dbReference type="SAM" id="MobiDB-lite"/>
    </source>
</evidence>
<accession>A0A899FTV8</accession>
<feature type="compositionally biased region" description="Low complexity" evidence="1">
    <location>
        <begin position="148"/>
        <end position="158"/>
    </location>
</feature>
<keyword evidence="4" id="KW-1185">Reference proteome</keyword>
<proteinExistence type="predicted"/>
<organism evidence="3 4">
    <name type="scientific">Pneumocystis wakefieldiae</name>
    <dbReference type="NCBI Taxonomy" id="38082"/>
    <lineage>
        <taxon>Eukaryota</taxon>
        <taxon>Fungi</taxon>
        <taxon>Dikarya</taxon>
        <taxon>Ascomycota</taxon>
        <taxon>Taphrinomycotina</taxon>
        <taxon>Pneumocystomycetes</taxon>
        <taxon>Pneumocystaceae</taxon>
        <taxon>Pneumocystis</taxon>
    </lineage>
</organism>
<dbReference type="EMBL" id="CP054532">
    <property type="protein sequence ID" value="QSL64113.1"/>
    <property type="molecule type" value="Genomic_DNA"/>
</dbReference>
<dbReference type="Proteomes" id="UP000663699">
    <property type="component" value="Chromosome 1"/>
</dbReference>
<dbReference type="AlphaFoldDB" id="A0A899FTV8"/>
<feature type="compositionally biased region" description="Basic residues" evidence="1">
    <location>
        <begin position="14"/>
        <end position="24"/>
    </location>
</feature>
<feature type="region of interest" description="Disordered" evidence="1">
    <location>
        <begin position="1"/>
        <end position="25"/>
    </location>
</feature>
<dbReference type="Pfam" id="PF12622">
    <property type="entry name" value="NpwBP"/>
    <property type="match status" value="1"/>
</dbReference>
<feature type="region of interest" description="Disordered" evidence="1">
    <location>
        <begin position="134"/>
        <end position="177"/>
    </location>
</feature>
<evidence type="ECO:0000313" key="3">
    <source>
        <dbReference type="EMBL" id="QSL64113.1"/>
    </source>
</evidence>
<dbReference type="OrthoDB" id="5597581at2759"/>
<protein>
    <recommendedName>
        <fullName evidence="2">Wbp11/ELF5/Saf1 N-terminal domain-containing protein</fullName>
    </recommendedName>
</protein>